<dbReference type="Gene3D" id="2.60.40.10">
    <property type="entry name" value="Immunoglobulins"/>
    <property type="match status" value="1"/>
</dbReference>
<evidence type="ECO:0000313" key="2">
    <source>
        <dbReference type="Proteomes" id="UP000616769"/>
    </source>
</evidence>
<dbReference type="EMBL" id="JXLN01009460">
    <property type="protein sequence ID" value="KPM04585.1"/>
    <property type="molecule type" value="Genomic_DNA"/>
</dbReference>
<name>A0A132A1V9_SARSC</name>
<dbReference type="PANTHER" id="PTHR23278:SF19">
    <property type="entry name" value="OBSCURIN"/>
    <property type="match status" value="1"/>
</dbReference>
<feature type="non-terminal residue" evidence="1">
    <location>
        <position position="138"/>
    </location>
</feature>
<organism evidence="1 2">
    <name type="scientific">Sarcoptes scabiei</name>
    <name type="common">Itch mite</name>
    <name type="synonym">Acarus scabiei</name>
    <dbReference type="NCBI Taxonomy" id="52283"/>
    <lineage>
        <taxon>Eukaryota</taxon>
        <taxon>Metazoa</taxon>
        <taxon>Ecdysozoa</taxon>
        <taxon>Arthropoda</taxon>
        <taxon>Chelicerata</taxon>
        <taxon>Arachnida</taxon>
        <taxon>Acari</taxon>
        <taxon>Acariformes</taxon>
        <taxon>Sarcoptiformes</taxon>
        <taxon>Astigmata</taxon>
        <taxon>Psoroptidia</taxon>
        <taxon>Sarcoptoidea</taxon>
        <taxon>Sarcoptidae</taxon>
        <taxon>Sarcoptinae</taxon>
        <taxon>Sarcoptes</taxon>
    </lineage>
</organism>
<dbReference type="SUPFAM" id="SSF48726">
    <property type="entry name" value="Immunoglobulin"/>
    <property type="match status" value="1"/>
</dbReference>
<dbReference type="VEuPathDB" id="VectorBase:SSCA002599"/>
<sequence length="138" mass="15313">QLDPGAIQVSAPTLRGRAFFNIHGKPAHLSIDPVAASDEGDYRCRVDFRKARTINTVISLKVIIPPQKPKITDQDGNILNGLIGPYNEGDELIMTCSTKGGNKSIGIERISISHLNFSIVFISFFFFCSLRNLRKPKR</sequence>
<dbReference type="OrthoDB" id="6514419at2759"/>
<gene>
    <name evidence="1" type="ORF">QR98_0030350</name>
</gene>
<reference evidence="1 2" key="1">
    <citation type="journal article" date="2015" name="Parasit. Vectors">
        <title>Draft genome of the scabies mite.</title>
        <authorList>
            <person name="Rider S.D.Jr."/>
            <person name="Morgan M.S."/>
            <person name="Arlian L.G."/>
        </authorList>
    </citation>
    <scope>NUCLEOTIDE SEQUENCE [LARGE SCALE GENOMIC DNA]</scope>
    <source>
        <strain evidence="1">Arlian Lab</strain>
    </source>
</reference>
<proteinExistence type="predicted"/>
<accession>A0A132A1V9</accession>
<evidence type="ECO:0008006" key="3">
    <source>
        <dbReference type="Google" id="ProtNLM"/>
    </source>
</evidence>
<protein>
    <recommendedName>
        <fullName evidence="3">Ig-like domain-containing protein</fullName>
    </recommendedName>
</protein>
<dbReference type="AlphaFoldDB" id="A0A132A1V9"/>
<evidence type="ECO:0000313" key="1">
    <source>
        <dbReference type="EMBL" id="KPM04585.1"/>
    </source>
</evidence>
<dbReference type="InterPro" id="IPR013783">
    <property type="entry name" value="Ig-like_fold"/>
</dbReference>
<dbReference type="Proteomes" id="UP000616769">
    <property type="component" value="Unassembled WGS sequence"/>
</dbReference>
<dbReference type="PANTHER" id="PTHR23278">
    <property type="entry name" value="SIDESTEP PROTEIN"/>
    <property type="match status" value="1"/>
</dbReference>
<comment type="caution">
    <text evidence="1">The sequence shown here is derived from an EMBL/GenBank/DDBJ whole genome shotgun (WGS) entry which is preliminary data.</text>
</comment>
<dbReference type="InterPro" id="IPR036179">
    <property type="entry name" value="Ig-like_dom_sf"/>
</dbReference>